<evidence type="ECO:0000256" key="16">
    <source>
        <dbReference type="ARBA" id="ARBA00023180"/>
    </source>
</evidence>
<dbReference type="Proteomes" id="UP000026960">
    <property type="component" value="Chromosome 8"/>
</dbReference>
<dbReference type="PROSITE" id="PS50011">
    <property type="entry name" value="PROTEIN_KINASE_DOM"/>
    <property type="match status" value="1"/>
</dbReference>
<feature type="chain" id="PRO_5010766267" description="non-specific serine/threonine protein kinase" evidence="22">
    <location>
        <begin position="41"/>
        <end position="830"/>
    </location>
</feature>
<dbReference type="GO" id="GO:0004674">
    <property type="term" value="F:protein serine/threonine kinase activity"/>
    <property type="evidence" value="ECO:0007669"/>
    <property type="project" value="UniProtKB-KW"/>
</dbReference>
<dbReference type="InterPro" id="IPR032675">
    <property type="entry name" value="LRR_dom_sf"/>
</dbReference>
<keyword evidence="13 21" id="KW-1133">Transmembrane helix</keyword>
<dbReference type="InterPro" id="IPR017441">
    <property type="entry name" value="Protein_kinase_ATP_BS"/>
</dbReference>
<keyword evidence="11" id="KW-0418">Kinase</keyword>
<feature type="binding site" evidence="19">
    <location>
        <position position="509"/>
    </location>
    <ligand>
        <name>ATP</name>
        <dbReference type="ChEBI" id="CHEBI:30616"/>
    </ligand>
</feature>
<keyword evidence="7 21" id="KW-0812">Transmembrane</keyword>
<dbReference type="STRING" id="65489.A0A0D3GXB0"/>
<evidence type="ECO:0000256" key="2">
    <source>
        <dbReference type="ARBA" id="ARBA00012513"/>
    </source>
</evidence>
<evidence type="ECO:0000256" key="3">
    <source>
        <dbReference type="ARBA" id="ARBA00022527"/>
    </source>
</evidence>
<dbReference type="EnsemblPlants" id="OBART08G05800.2">
    <property type="protein sequence ID" value="OBART08G05800.2"/>
    <property type="gene ID" value="OBART08G05800"/>
</dbReference>
<dbReference type="GO" id="GO:0005524">
    <property type="term" value="F:ATP binding"/>
    <property type="evidence" value="ECO:0007669"/>
    <property type="project" value="UniProtKB-UniRule"/>
</dbReference>
<dbReference type="InterPro" id="IPR000719">
    <property type="entry name" value="Prot_kinase_dom"/>
</dbReference>
<dbReference type="HOGENOM" id="CLU_000288_114_1_1"/>
<keyword evidence="10 19" id="KW-0547">Nucleotide-binding</keyword>
<dbReference type="Pfam" id="PF23598">
    <property type="entry name" value="LRR_14"/>
    <property type="match status" value="1"/>
</dbReference>
<reference evidence="24" key="2">
    <citation type="submission" date="2015-03" db="UniProtKB">
        <authorList>
            <consortium name="EnsemblPlants"/>
        </authorList>
    </citation>
    <scope>IDENTIFICATION</scope>
</reference>
<dbReference type="FunFam" id="3.80.10.10:FF:000041">
    <property type="entry name" value="LRR receptor-like serine/threonine-protein kinase ERECTA"/>
    <property type="match status" value="1"/>
</dbReference>
<keyword evidence="6" id="KW-0808">Transferase</keyword>
<keyword evidence="5" id="KW-0433">Leucine-rich repeat</keyword>
<comment type="catalytic activity">
    <reaction evidence="17">
        <text>L-threonyl-[protein] + ATP = O-phospho-L-threonyl-[protein] + ADP + H(+)</text>
        <dbReference type="Rhea" id="RHEA:46608"/>
        <dbReference type="Rhea" id="RHEA-COMP:11060"/>
        <dbReference type="Rhea" id="RHEA-COMP:11605"/>
        <dbReference type="ChEBI" id="CHEBI:15378"/>
        <dbReference type="ChEBI" id="CHEBI:30013"/>
        <dbReference type="ChEBI" id="CHEBI:30616"/>
        <dbReference type="ChEBI" id="CHEBI:61977"/>
        <dbReference type="ChEBI" id="CHEBI:456216"/>
        <dbReference type="EC" id="2.7.11.1"/>
    </reaction>
</comment>
<evidence type="ECO:0000256" key="21">
    <source>
        <dbReference type="SAM" id="Phobius"/>
    </source>
</evidence>
<dbReference type="InterPro" id="IPR001245">
    <property type="entry name" value="Ser-Thr/Tyr_kinase_cat_dom"/>
</dbReference>
<evidence type="ECO:0000313" key="24">
    <source>
        <dbReference type="EnsemblPlants" id="OBART08G05800.2"/>
    </source>
</evidence>
<evidence type="ECO:0000259" key="23">
    <source>
        <dbReference type="PROSITE" id="PS50011"/>
    </source>
</evidence>
<keyword evidence="9" id="KW-0677">Repeat</keyword>
<feature type="domain" description="Protein kinase" evidence="23">
    <location>
        <begin position="481"/>
        <end position="753"/>
    </location>
</feature>
<dbReference type="CDD" id="cd14066">
    <property type="entry name" value="STKc_IRAK"/>
    <property type="match status" value="1"/>
</dbReference>
<organism evidence="24">
    <name type="scientific">Oryza barthii</name>
    <dbReference type="NCBI Taxonomy" id="65489"/>
    <lineage>
        <taxon>Eukaryota</taxon>
        <taxon>Viridiplantae</taxon>
        <taxon>Streptophyta</taxon>
        <taxon>Embryophyta</taxon>
        <taxon>Tracheophyta</taxon>
        <taxon>Spermatophyta</taxon>
        <taxon>Magnoliopsida</taxon>
        <taxon>Liliopsida</taxon>
        <taxon>Poales</taxon>
        <taxon>Poaceae</taxon>
        <taxon>BOP clade</taxon>
        <taxon>Oryzoideae</taxon>
        <taxon>Oryzeae</taxon>
        <taxon>Oryzinae</taxon>
        <taxon>Oryza</taxon>
    </lineage>
</organism>
<dbReference type="PROSITE" id="PS00108">
    <property type="entry name" value="PROTEIN_KINASE_ST"/>
    <property type="match status" value="1"/>
</dbReference>
<dbReference type="PROSITE" id="PS00107">
    <property type="entry name" value="PROTEIN_KINASE_ATP"/>
    <property type="match status" value="1"/>
</dbReference>
<feature type="compositionally biased region" description="Low complexity" evidence="20">
    <location>
        <begin position="789"/>
        <end position="805"/>
    </location>
</feature>
<proteinExistence type="predicted"/>
<dbReference type="SUPFAM" id="SSF52058">
    <property type="entry name" value="L domain-like"/>
    <property type="match status" value="1"/>
</dbReference>
<dbReference type="Gene3D" id="2.60.120.430">
    <property type="entry name" value="Galactose-binding lectin"/>
    <property type="match status" value="1"/>
</dbReference>
<reference evidence="24" key="1">
    <citation type="journal article" date="2009" name="Rice">
        <title>De Novo Next Generation Sequencing of Plant Genomes.</title>
        <authorList>
            <person name="Rounsley S."/>
            <person name="Marri P.R."/>
            <person name="Yu Y."/>
            <person name="He R."/>
            <person name="Sisneros N."/>
            <person name="Goicoechea J.L."/>
            <person name="Lee S.J."/>
            <person name="Angelova A."/>
            <person name="Kudrna D."/>
            <person name="Luo M."/>
            <person name="Affourtit J."/>
            <person name="Desany B."/>
            <person name="Knight J."/>
            <person name="Niazi F."/>
            <person name="Egholm M."/>
            <person name="Wing R.A."/>
        </authorList>
    </citation>
    <scope>NUCLEOTIDE SEQUENCE [LARGE SCALE GENOMIC DNA]</scope>
    <source>
        <strain evidence="24">IRGC 105608</strain>
    </source>
</reference>
<dbReference type="Gene3D" id="3.30.200.20">
    <property type="entry name" value="Phosphorylase Kinase, domain 1"/>
    <property type="match status" value="1"/>
</dbReference>
<feature type="signal peptide" evidence="22">
    <location>
        <begin position="1"/>
        <end position="40"/>
    </location>
</feature>
<dbReference type="InterPro" id="IPR055414">
    <property type="entry name" value="LRR_R13L4/SHOC2-like"/>
</dbReference>
<keyword evidence="15" id="KW-0675">Receptor</keyword>
<dbReference type="PANTHER" id="PTHR48006">
    <property type="entry name" value="LEUCINE-RICH REPEAT-CONTAINING PROTEIN DDB_G0281931-RELATED"/>
    <property type="match status" value="1"/>
</dbReference>
<keyword evidence="8 22" id="KW-0732">Signal</keyword>
<dbReference type="EnsemblPlants" id="OBART08G05800.1">
    <property type="protein sequence ID" value="OBART08G05800.1"/>
    <property type="gene ID" value="OBART08G05800"/>
</dbReference>
<evidence type="ECO:0000256" key="19">
    <source>
        <dbReference type="PROSITE-ProRule" id="PRU10141"/>
    </source>
</evidence>
<dbReference type="SUPFAM" id="SSF56112">
    <property type="entry name" value="Protein kinase-like (PK-like)"/>
    <property type="match status" value="1"/>
</dbReference>
<evidence type="ECO:0000256" key="7">
    <source>
        <dbReference type="ARBA" id="ARBA00022692"/>
    </source>
</evidence>
<evidence type="ECO:0000256" key="6">
    <source>
        <dbReference type="ARBA" id="ARBA00022679"/>
    </source>
</evidence>
<protein>
    <recommendedName>
        <fullName evidence="2">non-specific serine/threonine protein kinase</fullName>
        <ecNumber evidence="2">2.7.11.1</ecNumber>
    </recommendedName>
</protein>
<keyword evidence="4" id="KW-0597">Phosphoprotein</keyword>
<comment type="catalytic activity">
    <reaction evidence="18">
        <text>L-seryl-[protein] + ATP = O-phospho-L-seryl-[protein] + ADP + H(+)</text>
        <dbReference type="Rhea" id="RHEA:17989"/>
        <dbReference type="Rhea" id="RHEA-COMP:9863"/>
        <dbReference type="Rhea" id="RHEA-COMP:11604"/>
        <dbReference type="ChEBI" id="CHEBI:15378"/>
        <dbReference type="ChEBI" id="CHEBI:29999"/>
        <dbReference type="ChEBI" id="CHEBI:30616"/>
        <dbReference type="ChEBI" id="CHEBI:83421"/>
        <dbReference type="ChEBI" id="CHEBI:456216"/>
        <dbReference type="EC" id="2.7.11.1"/>
    </reaction>
</comment>
<sequence length="830" mass="91909">MHTSVKLETEKGETTNARRMNGAVLLQMLLLLLLAARAQQQQVTQARTDPKEVAALDAILGRWGRKTSPLWKMADEPCYGVAVDNTDLYGNPENNPGIKCDCSYINGTVCHITQLKVFALNVVGKIPEELQDLTYLTYLNLDQNYLTGYLPTFIGNMTYLRELYIDSCGLSGDLPLTLSKLKNLRVLRASDNDFTGKIPDYIGNLSNLEELKLQGNKIEGPIPASLSKLVKLNSLTLRNCNISDKLTSVDFSNFKNLTYLNLVWNNFMIDSSNSRSVKSDDKFIYESDGANLQGASYYVTRPTARTSPSSLRYYGIGLKNEIFPDGQIWQSMGRRIFDIYIQGERKEQDFDIKKYANEKSNAPVERQYFTDVTNNFMEIHLFWAGKGTCCIPTLGFYGPSISALSVSFSGDPGLNINNTTNGENKSSGRRGLVVGVVVSAVIVGLLAVTGTFVWTQKQLLSIVGTPNVFSYGEIKSATDNFSPQNILGRGGYGLVYKGKLLDGRMVAVKQLSATSHQGKREFMTEIATISAVQHRNLVKLHGCCIESDAPLLVYEYMENGSLDRAILGKASLKLDWRTCFEICVGIARGLAYLHKESSTRIVHRDIKTSNVLLDADLNPKISDFGLARHYNDSMTHLSTGVAGTLGYLAPEYAMMGHLTEKADVFAFGIVAMEIIAGRPNFDDSVEDDKKYLLGWAWCLHENKQPLEILDPKLTEFNQEEVMRVINVILLCTMGLPHQRPPMSKVVSILTEDIEMVEVEANARPSYIPQSQIRSENDGFIAGYFSGSSIQQSSGTQGSMPSSSSSKPKFHRDTSPLALSPCSSSEIDEGR</sequence>
<keyword evidence="14 21" id="KW-0472">Membrane</keyword>
<dbReference type="Gramene" id="OBART08G05800.2">
    <property type="protein sequence ID" value="OBART08G05800.2"/>
    <property type="gene ID" value="OBART08G05800"/>
</dbReference>
<evidence type="ECO:0000256" key="11">
    <source>
        <dbReference type="ARBA" id="ARBA00022777"/>
    </source>
</evidence>
<comment type="subcellular location">
    <subcellularLocation>
        <location evidence="1">Cell membrane</location>
        <topology evidence="1">Single-pass membrane protein</topology>
    </subcellularLocation>
</comment>
<evidence type="ECO:0000313" key="25">
    <source>
        <dbReference type="Proteomes" id="UP000026960"/>
    </source>
</evidence>
<evidence type="ECO:0000256" key="8">
    <source>
        <dbReference type="ARBA" id="ARBA00022729"/>
    </source>
</evidence>
<keyword evidence="16" id="KW-0325">Glycoprotein</keyword>
<dbReference type="Pfam" id="PF07714">
    <property type="entry name" value="PK_Tyr_Ser-Thr"/>
    <property type="match status" value="1"/>
</dbReference>
<dbReference type="Gene3D" id="1.10.510.10">
    <property type="entry name" value="Transferase(Phosphotransferase) domain 1"/>
    <property type="match status" value="1"/>
</dbReference>
<evidence type="ECO:0000256" key="22">
    <source>
        <dbReference type="SAM" id="SignalP"/>
    </source>
</evidence>
<dbReference type="PaxDb" id="65489-OBART08G05800.2"/>
<dbReference type="PANTHER" id="PTHR48006:SF34">
    <property type="entry name" value="OS08G0203700 PROTEIN"/>
    <property type="match status" value="1"/>
</dbReference>
<feature type="region of interest" description="Disordered" evidence="20">
    <location>
        <begin position="789"/>
        <end position="830"/>
    </location>
</feature>
<evidence type="ECO:0000256" key="5">
    <source>
        <dbReference type="ARBA" id="ARBA00022614"/>
    </source>
</evidence>
<evidence type="ECO:0000256" key="18">
    <source>
        <dbReference type="ARBA" id="ARBA00048679"/>
    </source>
</evidence>
<dbReference type="eggNOG" id="ENOG502QUW9">
    <property type="taxonomic scope" value="Eukaryota"/>
</dbReference>
<evidence type="ECO:0000256" key="4">
    <source>
        <dbReference type="ARBA" id="ARBA00022553"/>
    </source>
</evidence>
<dbReference type="Gramene" id="OBART08G05800.1">
    <property type="protein sequence ID" value="OBART08G05800.1"/>
    <property type="gene ID" value="OBART08G05800"/>
</dbReference>
<dbReference type="EC" id="2.7.11.1" evidence="2"/>
<keyword evidence="25" id="KW-1185">Reference proteome</keyword>
<dbReference type="SMART" id="SM00220">
    <property type="entry name" value="S_TKc"/>
    <property type="match status" value="1"/>
</dbReference>
<keyword evidence="12 19" id="KW-0067">ATP-binding</keyword>
<evidence type="ECO:0000256" key="1">
    <source>
        <dbReference type="ARBA" id="ARBA00004162"/>
    </source>
</evidence>
<dbReference type="Pfam" id="PF11721">
    <property type="entry name" value="Malectin"/>
    <property type="match status" value="1"/>
</dbReference>
<evidence type="ECO:0000256" key="14">
    <source>
        <dbReference type="ARBA" id="ARBA00023136"/>
    </source>
</evidence>
<keyword evidence="3" id="KW-0723">Serine/threonine-protein kinase</keyword>
<dbReference type="InterPro" id="IPR051824">
    <property type="entry name" value="LRR_Rcpt-Like_S/T_Kinase"/>
</dbReference>
<evidence type="ECO:0000256" key="10">
    <source>
        <dbReference type="ARBA" id="ARBA00022741"/>
    </source>
</evidence>
<dbReference type="AlphaFoldDB" id="A0A0D3GXB0"/>
<dbReference type="InterPro" id="IPR021720">
    <property type="entry name" value="Malectin_dom"/>
</dbReference>
<accession>A0A0D3GXB0</accession>
<evidence type="ECO:0000256" key="9">
    <source>
        <dbReference type="ARBA" id="ARBA00022737"/>
    </source>
</evidence>
<dbReference type="Gene3D" id="3.80.10.10">
    <property type="entry name" value="Ribonuclease Inhibitor"/>
    <property type="match status" value="2"/>
</dbReference>
<name>A0A0D3GXB0_9ORYZ</name>
<evidence type="ECO:0000256" key="20">
    <source>
        <dbReference type="SAM" id="MobiDB-lite"/>
    </source>
</evidence>
<evidence type="ECO:0000256" key="13">
    <source>
        <dbReference type="ARBA" id="ARBA00022989"/>
    </source>
</evidence>
<dbReference type="GO" id="GO:0005886">
    <property type="term" value="C:plasma membrane"/>
    <property type="evidence" value="ECO:0007669"/>
    <property type="project" value="UniProtKB-SubCell"/>
</dbReference>
<dbReference type="InterPro" id="IPR011009">
    <property type="entry name" value="Kinase-like_dom_sf"/>
</dbReference>
<dbReference type="InterPro" id="IPR008271">
    <property type="entry name" value="Ser/Thr_kinase_AS"/>
</dbReference>
<evidence type="ECO:0000256" key="12">
    <source>
        <dbReference type="ARBA" id="ARBA00022840"/>
    </source>
</evidence>
<evidence type="ECO:0000256" key="15">
    <source>
        <dbReference type="ARBA" id="ARBA00023170"/>
    </source>
</evidence>
<dbReference type="FunFam" id="1.10.510.10:FF:000044">
    <property type="entry name" value="Putative LRR receptor-like serine/threonine-protein kinase"/>
    <property type="match status" value="1"/>
</dbReference>
<dbReference type="FunFam" id="3.30.200.20:FF:000140">
    <property type="entry name" value="Leucine-rich repeat receptor-like protein kinase"/>
    <property type="match status" value="1"/>
</dbReference>
<evidence type="ECO:0000256" key="17">
    <source>
        <dbReference type="ARBA" id="ARBA00047899"/>
    </source>
</evidence>
<feature type="transmembrane region" description="Helical" evidence="21">
    <location>
        <begin position="432"/>
        <end position="454"/>
    </location>
</feature>